<keyword evidence="1" id="KW-0812">Transmembrane</keyword>
<sequence length="129" mass="14411">MKTKLQILLFFILCFFMMGSIVHLKAESIETITTSSVPSEEYLKSAEDYLKSEKASIAVSSRYDVLRAPQGLLRAADLWEDPTMPFTDSSGEGNVGAPIASATLPIVFSIFVIYLIYRTTTTSRRKNNF</sequence>
<evidence type="ECO:0000313" key="2">
    <source>
        <dbReference type="EMBL" id="MBB4036666.1"/>
    </source>
</evidence>
<dbReference type="Proteomes" id="UP000555103">
    <property type="component" value="Unassembled WGS sequence"/>
</dbReference>
<gene>
    <name evidence="2" type="ORF">GGR21_002572</name>
</gene>
<keyword evidence="3" id="KW-1185">Reference proteome</keyword>
<evidence type="ECO:0000313" key="3">
    <source>
        <dbReference type="Proteomes" id="UP000555103"/>
    </source>
</evidence>
<dbReference type="EMBL" id="JACIEP010000008">
    <property type="protein sequence ID" value="MBB4036666.1"/>
    <property type="molecule type" value="Genomic_DNA"/>
</dbReference>
<organism evidence="2 3">
    <name type="scientific">Dysgonomonas hofstadii</name>
    <dbReference type="NCBI Taxonomy" id="637886"/>
    <lineage>
        <taxon>Bacteria</taxon>
        <taxon>Pseudomonadati</taxon>
        <taxon>Bacteroidota</taxon>
        <taxon>Bacteroidia</taxon>
        <taxon>Bacteroidales</taxon>
        <taxon>Dysgonomonadaceae</taxon>
        <taxon>Dysgonomonas</taxon>
    </lineage>
</organism>
<feature type="transmembrane region" description="Helical" evidence="1">
    <location>
        <begin position="95"/>
        <end position="117"/>
    </location>
</feature>
<reference evidence="2 3" key="1">
    <citation type="submission" date="2020-08" db="EMBL/GenBank/DDBJ databases">
        <title>Genomic Encyclopedia of Type Strains, Phase IV (KMG-IV): sequencing the most valuable type-strain genomes for metagenomic binning, comparative biology and taxonomic classification.</title>
        <authorList>
            <person name="Goeker M."/>
        </authorList>
    </citation>
    <scope>NUCLEOTIDE SEQUENCE [LARGE SCALE GENOMIC DNA]</scope>
    <source>
        <strain evidence="2 3">DSM 104969</strain>
    </source>
</reference>
<keyword evidence="1" id="KW-0472">Membrane</keyword>
<evidence type="ECO:0000256" key="1">
    <source>
        <dbReference type="SAM" id="Phobius"/>
    </source>
</evidence>
<dbReference type="AlphaFoldDB" id="A0A840CMP5"/>
<name>A0A840CMP5_9BACT</name>
<proteinExistence type="predicted"/>
<accession>A0A840CMP5</accession>
<keyword evidence="1" id="KW-1133">Transmembrane helix</keyword>
<protein>
    <submittedName>
        <fullName evidence="2">Uncharacterized protein</fullName>
    </submittedName>
</protein>
<comment type="caution">
    <text evidence="2">The sequence shown here is derived from an EMBL/GenBank/DDBJ whole genome shotgun (WGS) entry which is preliminary data.</text>
</comment>
<dbReference type="RefSeq" id="WP_183307560.1">
    <property type="nucleotide sequence ID" value="NZ_JACIEP010000008.1"/>
</dbReference>